<feature type="domain" description="dUTPase-like" evidence="7">
    <location>
        <begin position="32"/>
        <end position="145"/>
    </location>
</feature>
<comment type="similarity">
    <text evidence="1">Belongs to the dUTPase family.</text>
</comment>
<evidence type="ECO:0000256" key="4">
    <source>
        <dbReference type="ARBA" id="ARBA00023080"/>
    </source>
</evidence>
<dbReference type="EMBL" id="JBJUVG010000002">
    <property type="protein sequence ID" value="MFM9413121.1"/>
    <property type="molecule type" value="Genomic_DNA"/>
</dbReference>
<evidence type="ECO:0000256" key="6">
    <source>
        <dbReference type="SAM" id="MobiDB-lite"/>
    </source>
</evidence>
<evidence type="ECO:0000256" key="2">
    <source>
        <dbReference type="ARBA" id="ARBA00012379"/>
    </source>
</evidence>
<dbReference type="SUPFAM" id="SSF51283">
    <property type="entry name" value="dUTPase-like"/>
    <property type="match status" value="1"/>
</dbReference>
<evidence type="ECO:0000313" key="8">
    <source>
        <dbReference type="EMBL" id="MFM9413121.1"/>
    </source>
</evidence>
<dbReference type="InterPro" id="IPR008181">
    <property type="entry name" value="dUTPase"/>
</dbReference>
<dbReference type="Pfam" id="PF00692">
    <property type="entry name" value="dUTPase"/>
    <property type="match status" value="1"/>
</dbReference>
<keyword evidence="9" id="KW-1185">Reference proteome</keyword>
<dbReference type="Proteomes" id="UP001631949">
    <property type="component" value="Unassembled WGS sequence"/>
</dbReference>
<comment type="caution">
    <text evidence="8">The sequence shown here is derived from an EMBL/GenBank/DDBJ whole genome shotgun (WGS) entry which is preliminary data.</text>
</comment>
<dbReference type="PANTHER" id="PTHR11241">
    <property type="entry name" value="DEOXYURIDINE 5'-TRIPHOSPHATE NUCLEOTIDOHYDROLASE"/>
    <property type="match status" value="1"/>
</dbReference>
<feature type="compositionally biased region" description="Polar residues" evidence="6">
    <location>
        <begin position="163"/>
        <end position="172"/>
    </location>
</feature>
<dbReference type="InterPro" id="IPR033704">
    <property type="entry name" value="dUTPase_trimeric"/>
</dbReference>
<organism evidence="8 9">
    <name type="scientific">Peptococcus simiae</name>
    <dbReference type="NCBI Taxonomy" id="1643805"/>
    <lineage>
        <taxon>Bacteria</taxon>
        <taxon>Bacillati</taxon>
        <taxon>Bacillota</taxon>
        <taxon>Clostridia</taxon>
        <taxon>Eubacteriales</taxon>
        <taxon>Peptococcaceae</taxon>
        <taxon>Peptococcus</taxon>
    </lineage>
</organism>
<dbReference type="CDD" id="cd07557">
    <property type="entry name" value="trimeric_dUTPase"/>
    <property type="match status" value="1"/>
</dbReference>
<dbReference type="EC" id="3.6.1.23" evidence="2"/>
<gene>
    <name evidence="8" type="ORF">ACKQTC_01890</name>
</gene>
<protein>
    <recommendedName>
        <fullName evidence="2">dUTP diphosphatase</fullName>
        <ecNumber evidence="2">3.6.1.23</ecNumber>
    </recommendedName>
</protein>
<evidence type="ECO:0000259" key="7">
    <source>
        <dbReference type="Pfam" id="PF00692"/>
    </source>
</evidence>
<evidence type="ECO:0000256" key="3">
    <source>
        <dbReference type="ARBA" id="ARBA00022801"/>
    </source>
</evidence>
<accession>A0ABW9GWU4</accession>
<name>A0ABW9GWU4_9FIRM</name>
<comment type="catalytic activity">
    <reaction evidence="5">
        <text>dUTP + H2O = dUMP + diphosphate + H(+)</text>
        <dbReference type="Rhea" id="RHEA:10248"/>
        <dbReference type="ChEBI" id="CHEBI:15377"/>
        <dbReference type="ChEBI" id="CHEBI:15378"/>
        <dbReference type="ChEBI" id="CHEBI:33019"/>
        <dbReference type="ChEBI" id="CHEBI:61555"/>
        <dbReference type="ChEBI" id="CHEBI:246422"/>
        <dbReference type="EC" id="3.6.1.23"/>
    </reaction>
</comment>
<dbReference type="RefSeq" id="WP_408976739.1">
    <property type="nucleotide sequence ID" value="NZ_JBJUVG010000002.1"/>
</dbReference>
<proteinExistence type="inferred from homology"/>
<evidence type="ECO:0000256" key="1">
    <source>
        <dbReference type="ARBA" id="ARBA00006581"/>
    </source>
</evidence>
<dbReference type="PANTHER" id="PTHR11241:SF0">
    <property type="entry name" value="DEOXYURIDINE 5'-TRIPHOSPHATE NUCLEOTIDOHYDROLASE"/>
    <property type="match status" value="1"/>
</dbReference>
<evidence type="ECO:0000313" key="9">
    <source>
        <dbReference type="Proteomes" id="UP001631949"/>
    </source>
</evidence>
<keyword evidence="4" id="KW-0546">Nucleotide metabolism</keyword>
<evidence type="ECO:0000256" key="5">
    <source>
        <dbReference type="ARBA" id="ARBA00047686"/>
    </source>
</evidence>
<keyword evidence="3" id="KW-0378">Hydrolase</keyword>
<feature type="region of interest" description="Disordered" evidence="6">
    <location>
        <begin position="156"/>
        <end position="179"/>
    </location>
</feature>
<dbReference type="InterPro" id="IPR029054">
    <property type="entry name" value="dUTPase-like"/>
</dbReference>
<reference evidence="8 9" key="1">
    <citation type="journal article" date="2016" name="Int. J. Syst. Evol. Microbiol.">
        <title>Peptococcus simiae sp. nov., isolated from rhesus macaque faeces and emended description of the genus Peptococcus.</title>
        <authorList>
            <person name="Shkoporov A.N."/>
            <person name="Efimov B.A."/>
            <person name="Kondova I."/>
            <person name="Ouwerling B."/>
            <person name="Chaplin A.V."/>
            <person name="Shcherbakova V.A."/>
            <person name="Langermans J.A.M."/>
        </authorList>
    </citation>
    <scope>NUCLEOTIDE SEQUENCE [LARGE SCALE GENOMIC DNA]</scope>
    <source>
        <strain evidence="8 9">M108</strain>
    </source>
</reference>
<dbReference type="Gene3D" id="2.70.40.10">
    <property type="match status" value="1"/>
</dbReference>
<sequence>MIVFEKVSQKQFVADWVDQQEDREALEQVYDQIHLPKRATAGSAGYDFYLPADLILAPGESICIPTGIRVRMPAGVVLLLMPRSGLGTRYRLQLANTIGVIDSDYYGALNEGHIQATLTNDSKEGKVLTLAAGDRFMQGIFMPYLLCDDDQAETGQRLGGLGSTDQAPSGQDGSQGAGL</sequence>
<dbReference type="InterPro" id="IPR036157">
    <property type="entry name" value="dUTPase-like_sf"/>
</dbReference>